<evidence type="ECO:0000256" key="5">
    <source>
        <dbReference type="ARBA" id="ARBA00022692"/>
    </source>
</evidence>
<accession>A0AAE0P6X3</accession>
<protein>
    <recommendedName>
        <fullName evidence="11">Complex III subunit 9</fullName>
    </recommendedName>
</protein>
<evidence type="ECO:0000256" key="1">
    <source>
        <dbReference type="ARBA" id="ARBA00004434"/>
    </source>
</evidence>
<comment type="subcellular location">
    <subcellularLocation>
        <location evidence="1">Mitochondrion inner membrane</location>
        <topology evidence="1">Single-pass membrane protein</topology>
    </subcellularLocation>
</comment>
<dbReference type="InterPro" id="IPR008027">
    <property type="entry name" value="QCR9"/>
</dbReference>
<evidence type="ECO:0000313" key="14">
    <source>
        <dbReference type="Proteomes" id="UP001285441"/>
    </source>
</evidence>
<evidence type="ECO:0000256" key="11">
    <source>
        <dbReference type="ARBA" id="ARBA00044247"/>
    </source>
</evidence>
<dbReference type="GO" id="GO:0005743">
    <property type="term" value="C:mitochondrial inner membrane"/>
    <property type="evidence" value="ECO:0007669"/>
    <property type="project" value="UniProtKB-SubCell"/>
</dbReference>
<comment type="caution">
    <text evidence="13">The sequence shown here is derived from an EMBL/GenBank/DDBJ whole genome shotgun (WGS) entry which is preliminary data.</text>
</comment>
<dbReference type="EMBL" id="JAULSW010000001">
    <property type="protein sequence ID" value="KAK3394481.1"/>
    <property type="molecule type" value="Genomic_DNA"/>
</dbReference>
<dbReference type="SUPFAM" id="SSF81514">
    <property type="entry name" value="Subunit X (non-heme 7 kDa protein) of cytochrome bc1 complex (Ubiquinol-cytochrome c reductase)"/>
    <property type="match status" value="1"/>
</dbReference>
<keyword evidence="7" id="KW-0249">Electron transport</keyword>
<name>A0AAE0P6X3_9PEZI</name>
<gene>
    <name evidence="13" type="ORF">B0H63DRAFT_532666</name>
</gene>
<dbReference type="InterPro" id="IPR036656">
    <property type="entry name" value="QCR9_sf"/>
</dbReference>
<evidence type="ECO:0000256" key="7">
    <source>
        <dbReference type="ARBA" id="ARBA00022982"/>
    </source>
</evidence>
<dbReference type="Gene3D" id="1.20.5.260">
    <property type="entry name" value="Cytochrome b-c1 complex subunit 9"/>
    <property type="match status" value="1"/>
</dbReference>
<evidence type="ECO:0000256" key="10">
    <source>
        <dbReference type="ARBA" id="ARBA00023136"/>
    </source>
</evidence>
<dbReference type="Proteomes" id="UP001285441">
    <property type="component" value="Unassembled WGS sequence"/>
</dbReference>
<evidence type="ECO:0000256" key="4">
    <source>
        <dbReference type="ARBA" id="ARBA00022660"/>
    </source>
</evidence>
<evidence type="ECO:0000256" key="3">
    <source>
        <dbReference type="ARBA" id="ARBA00022448"/>
    </source>
</evidence>
<feature type="non-terminal residue" evidence="13">
    <location>
        <position position="145"/>
    </location>
</feature>
<evidence type="ECO:0000256" key="8">
    <source>
        <dbReference type="ARBA" id="ARBA00022989"/>
    </source>
</evidence>
<keyword evidence="5 12" id="KW-0812">Transmembrane</keyword>
<proteinExistence type="inferred from homology"/>
<keyword evidence="8 12" id="KW-1133">Transmembrane helix</keyword>
<evidence type="ECO:0000256" key="12">
    <source>
        <dbReference type="SAM" id="Phobius"/>
    </source>
</evidence>
<evidence type="ECO:0000256" key="9">
    <source>
        <dbReference type="ARBA" id="ARBA00023128"/>
    </source>
</evidence>
<dbReference type="GO" id="GO:0006122">
    <property type="term" value="P:mitochondrial electron transport, ubiquinol to cytochrome c"/>
    <property type="evidence" value="ECO:0007669"/>
    <property type="project" value="InterPro"/>
</dbReference>
<organism evidence="13 14">
    <name type="scientific">Podospora didyma</name>
    <dbReference type="NCBI Taxonomy" id="330526"/>
    <lineage>
        <taxon>Eukaryota</taxon>
        <taxon>Fungi</taxon>
        <taxon>Dikarya</taxon>
        <taxon>Ascomycota</taxon>
        <taxon>Pezizomycotina</taxon>
        <taxon>Sordariomycetes</taxon>
        <taxon>Sordariomycetidae</taxon>
        <taxon>Sordariales</taxon>
        <taxon>Podosporaceae</taxon>
        <taxon>Podospora</taxon>
    </lineage>
</organism>
<sequence>AGSWRLGFAGESFSQSEHIPGTSAAVFLAGQFCSTQFRRHRKHRDLGTDCSRIPLTIHPHDADRGRRNLNCSVRQPKSTVKMAAARSSFALFRRNYTMLGVVFAGAFGFEMFYNTSMDKVWDNINRGRQWKDIRHKYVADAEEED</sequence>
<keyword evidence="6" id="KW-0999">Mitochondrion inner membrane</keyword>
<comment type="similarity">
    <text evidence="2">Belongs to the UQCR10/QCR9 family.</text>
</comment>
<keyword evidence="10 12" id="KW-0472">Membrane</keyword>
<keyword evidence="14" id="KW-1185">Reference proteome</keyword>
<keyword evidence="9" id="KW-0496">Mitochondrion</keyword>
<dbReference type="GO" id="GO:0045275">
    <property type="term" value="C:respiratory chain complex III"/>
    <property type="evidence" value="ECO:0007669"/>
    <property type="project" value="InterPro"/>
</dbReference>
<evidence type="ECO:0000256" key="2">
    <source>
        <dbReference type="ARBA" id="ARBA00007856"/>
    </source>
</evidence>
<dbReference type="FunFam" id="1.20.5.260:FF:000001">
    <property type="entry name" value="Cytochrome b-c1 complex subunit 9"/>
    <property type="match status" value="1"/>
</dbReference>
<evidence type="ECO:0000256" key="6">
    <source>
        <dbReference type="ARBA" id="ARBA00022792"/>
    </source>
</evidence>
<dbReference type="AlphaFoldDB" id="A0AAE0P6X3"/>
<feature type="transmembrane region" description="Helical" evidence="12">
    <location>
        <begin position="96"/>
        <end position="113"/>
    </location>
</feature>
<keyword evidence="4" id="KW-0679">Respiratory chain</keyword>
<reference evidence="13" key="1">
    <citation type="journal article" date="2023" name="Mol. Phylogenet. Evol.">
        <title>Genome-scale phylogeny and comparative genomics of the fungal order Sordariales.</title>
        <authorList>
            <person name="Hensen N."/>
            <person name="Bonometti L."/>
            <person name="Westerberg I."/>
            <person name="Brannstrom I.O."/>
            <person name="Guillou S."/>
            <person name="Cros-Aarteil S."/>
            <person name="Calhoun S."/>
            <person name="Haridas S."/>
            <person name="Kuo A."/>
            <person name="Mondo S."/>
            <person name="Pangilinan J."/>
            <person name="Riley R."/>
            <person name="LaButti K."/>
            <person name="Andreopoulos B."/>
            <person name="Lipzen A."/>
            <person name="Chen C."/>
            <person name="Yan M."/>
            <person name="Daum C."/>
            <person name="Ng V."/>
            <person name="Clum A."/>
            <person name="Steindorff A."/>
            <person name="Ohm R.A."/>
            <person name="Martin F."/>
            <person name="Silar P."/>
            <person name="Natvig D.O."/>
            <person name="Lalanne C."/>
            <person name="Gautier V."/>
            <person name="Ament-Velasquez S.L."/>
            <person name="Kruys A."/>
            <person name="Hutchinson M.I."/>
            <person name="Powell A.J."/>
            <person name="Barry K."/>
            <person name="Miller A.N."/>
            <person name="Grigoriev I.V."/>
            <person name="Debuchy R."/>
            <person name="Gladieux P."/>
            <person name="Hiltunen Thoren M."/>
            <person name="Johannesson H."/>
        </authorList>
    </citation>
    <scope>NUCLEOTIDE SEQUENCE</scope>
    <source>
        <strain evidence="13">CBS 232.78</strain>
    </source>
</reference>
<evidence type="ECO:0000313" key="13">
    <source>
        <dbReference type="EMBL" id="KAK3394481.1"/>
    </source>
</evidence>
<keyword evidence="3" id="KW-0813">Transport</keyword>
<dbReference type="Pfam" id="PF05365">
    <property type="entry name" value="UCR_UQCRX_QCR9"/>
    <property type="match status" value="1"/>
</dbReference>
<dbReference type="PANTHER" id="PTHR12980:SF0">
    <property type="entry name" value="CYTOCHROME B-C1 COMPLEX SUBUNIT 9"/>
    <property type="match status" value="1"/>
</dbReference>
<reference evidence="13" key="2">
    <citation type="submission" date="2023-06" db="EMBL/GenBank/DDBJ databases">
        <authorList>
            <consortium name="Lawrence Berkeley National Laboratory"/>
            <person name="Haridas S."/>
            <person name="Hensen N."/>
            <person name="Bonometti L."/>
            <person name="Westerberg I."/>
            <person name="Brannstrom I.O."/>
            <person name="Guillou S."/>
            <person name="Cros-Aarteil S."/>
            <person name="Calhoun S."/>
            <person name="Kuo A."/>
            <person name="Mondo S."/>
            <person name="Pangilinan J."/>
            <person name="Riley R."/>
            <person name="LaButti K."/>
            <person name="Andreopoulos B."/>
            <person name="Lipzen A."/>
            <person name="Chen C."/>
            <person name="Yanf M."/>
            <person name="Daum C."/>
            <person name="Ng V."/>
            <person name="Clum A."/>
            <person name="Steindorff A."/>
            <person name="Ohm R."/>
            <person name="Martin F."/>
            <person name="Silar P."/>
            <person name="Natvig D."/>
            <person name="Lalanne C."/>
            <person name="Gautier V."/>
            <person name="Ament-velasquez S.L."/>
            <person name="Kruys A."/>
            <person name="Hutchinson M.I."/>
            <person name="Powell A.J."/>
            <person name="Barry K."/>
            <person name="Miller A.N."/>
            <person name="Grigoriev I.V."/>
            <person name="Debuchy R."/>
            <person name="Gladieux P."/>
            <person name="Thoren M.H."/>
            <person name="Johannesson H."/>
        </authorList>
    </citation>
    <scope>NUCLEOTIDE SEQUENCE</scope>
    <source>
        <strain evidence="13">CBS 232.78</strain>
    </source>
</reference>
<dbReference type="PANTHER" id="PTHR12980">
    <property type="entry name" value="UBIQUINOL-CYTOCHROME C REDUCTASE COMPLEX, SUBUNIT X"/>
    <property type="match status" value="1"/>
</dbReference>